<dbReference type="RefSeq" id="WP_260900318.1">
    <property type="nucleotide sequence ID" value="NZ_JAOCZP010000001.1"/>
</dbReference>
<keyword evidence="2" id="KW-0808">Transferase</keyword>
<sequence length="302" mass="34009">MKLTYFRGHVPNFGDELNTFMWPRLLPQGFLDEDDSELFLGIGSILWEHYPKEPRKYVFGSGYGGYAPAPDVHDGMWDVIFVRGPRTAARLDLPLSKGICDSAVLIRKLDLPPAGGDIGIAFMPHYHSFTRGHWPEACAEAGIRLIDPRDDVEEIISKIRGARMLITEAMHGAIVADALRTPWLAVRPIHAQNAAKWSDWAESLELDLSRHPLQPSSLLEAYVSATKGRRYYGGRAKQLGRSTLARPANKVLTLLAARHLRKLSRCEPQLSRDDRINDACERAHQAVEEFLRSRASVMEHRP</sequence>
<feature type="domain" description="Polysaccharide pyruvyl transferase" evidence="1">
    <location>
        <begin position="137"/>
        <end position="186"/>
    </location>
</feature>
<dbReference type="EMBL" id="JAOCZP010000001">
    <property type="protein sequence ID" value="MCT7373971.1"/>
    <property type="molecule type" value="Genomic_DNA"/>
</dbReference>
<name>A0ABT2LHD9_9HYPH</name>
<dbReference type="InterPro" id="IPR007345">
    <property type="entry name" value="Polysacch_pyruvyl_Trfase"/>
</dbReference>
<organism evidence="2 3">
    <name type="scientific">Chelativorans salis</name>
    <dbReference type="NCBI Taxonomy" id="2978478"/>
    <lineage>
        <taxon>Bacteria</taxon>
        <taxon>Pseudomonadati</taxon>
        <taxon>Pseudomonadota</taxon>
        <taxon>Alphaproteobacteria</taxon>
        <taxon>Hyphomicrobiales</taxon>
        <taxon>Phyllobacteriaceae</taxon>
        <taxon>Chelativorans</taxon>
    </lineage>
</organism>
<evidence type="ECO:0000313" key="3">
    <source>
        <dbReference type="Proteomes" id="UP001320831"/>
    </source>
</evidence>
<gene>
    <name evidence="2" type="ORF">N5A92_02815</name>
</gene>
<proteinExistence type="predicted"/>
<keyword evidence="3" id="KW-1185">Reference proteome</keyword>
<protein>
    <submittedName>
        <fullName evidence="2">Polysaccharide pyruvyl transferase family protein</fullName>
    </submittedName>
</protein>
<evidence type="ECO:0000259" key="1">
    <source>
        <dbReference type="Pfam" id="PF04230"/>
    </source>
</evidence>
<evidence type="ECO:0000313" key="2">
    <source>
        <dbReference type="EMBL" id="MCT7373971.1"/>
    </source>
</evidence>
<dbReference type="GO" id="GO:0016740">
    <property type="term" value="F:transferase activity"/>
    <property type="evidence" value="ECO:0007669"/>
    <property type="project" value="UniProtKB-KW"/>
</dbReference>
<reference evidence="2 3" key="1">
    <citation type="submission" date="2022-09" db="EMBL/GenBank/DDBJ databases">
        <title>Chelativorans salina sp. nov., a novel slightly halophilic bacterium isolated from a saline lake sediment enrichment.</title>
        <authorList>
            <person name="Gao L."/>
            <person name="Fang B.-Z."/>
            <person name="Li W.-J."/>
        </authorList>
    </citation>
    <scope>NUCLEOTIDE SEQUENCE [LARGE SCALE GENOMIC DNA]</scope>
    <source>
        <strain evidence="2 3">EGI FJ00035</strain>
    </source>
</reference>
<dbReference type="Pfam" id="PF04230">
    <property type="entry name" value="PS_pyruv_trans"/>
    <property type="match status" value="1"/>
</dbReference>
<comment type="caution">
    <text evidence="2">The sequence shown here is derived from an EMBL/GenBank/DDBJ whole genome shotgun (WGS) entry which is preliminary data.</text>
</comment>
<accession>A0ABT2LHD9</accession>
<dbReference type="Proteomes" id="UP001320831">
    <property type="component" value="Unassembled WGS sequence"/>
</dbReference>